<sequence>MRKHVSSKVERTFVNKHTEQAAGSQTKSARIQTHISPVQRFPGYRGPLASGYSRRDFLKTSIAASLLGGLLACKPTLNHNLLSDHQPNTPLNQSLFTRHQQMTLQQVQMHLFPDDGNGPSAKEINAFGYLEWALNDPKNIDDGDPEFIQQGVVWLDDLAQQTEQRQFIQLSHQQQHQAIEAVAASQAGKNWLSLLLYYLTEALLLDPVYGGNTNQIGWQWLQHQAGFPRPEPGKTFKDFT</sequence>
<dbReference type="Proteomes" id="UP001548189">
    <property type="component" value="Unassembled WGS sequence"/>
</dbReference>
<keyword evidence="2" id="KW-1185">Reference proteome</keyword>
<evidence type="ECO:0000313" key="2">
    <source>
        <dbReference type="Proteomes" id="UP001548189"/>
    </source>
</evidence>
<organism evidence="1 2">
    <name type="scientific">Aliikangiella maris</name>
    <dbReference type="NCBI Taxonomy" id="3162458"/>
    <lineage>
        <taxon>Bacteria</taxon>
        <taxon>Pseudomonadati</taxon>
        <taxon>Pseudomonadota</taxon>
        <taxon>Gammaproteobacteria</taxon>
        <taxon>Oceanospirillales</taxon>
        <taxon>Pleioneaceae</taxon>
        <taxon>Aliikangiella</taxon>
    </lineage>
</organism>
<dbReference type="EMBL" id="JBEVCJ010000042">
    <property type="protein sequence ID" value="MET1257269.1"/>
    <property type="molecule type" value="Genomic_DNA"/>
</dbReference>
<dbReference type="Pfam" id="PF13618">
    <property type="entry name" value="Gluconate_2-dh3"/>
    <property type="match status" value="1"/>
</dbReference>
<accession>A0ABV2BZC8</accession>
<evidence type="ECO:0000313" key="1">
    <source>
        <dbReference type="EMBL" id="MET1257269.1"/>
    </source>
</evidence>
<comment type="caution">
    <text evidence="1">The sequence shown here is derived from an EMBL/GenBank/DDBJ whole genome shotgun (WGS) entry which is preliminary data.</text>
</comment>
<protein>
    <submittedName>
        <fullName evidence="1">Gluconate 2-dehydrogenase subunit 3 family protein</fullName>
    </submittedName>
</protein>
<name>A0ABV2BZC8_9GAMM</name>
<reference evidence="1 2" key="1">
    <citation type="submission" date="2024-06" db="EMBL/GenBank/DDBJ databases">
        <authorList>
            <person name="Li F."/>
        </authorList>
    </citation>
    <scope>NUCLEOTIDE SEQUENCE [LARGE SCALE GENOMIC DNA]</scope>
    <source>
        <strain evidence="1 2">GXAS 311</strain>
    </source>
</reference>
<proteinExistence type="predicted"/>
<gene>
    <name evidence="1" type="ORF">ABVT43_19145</name>
</gene>
<dbReference type="InterPro" id="IPR027056">
    <property type="entry name" value="Gluconate_2DH_su3"/>
</dbReference>